<proteinExistence type="predicted"/>
<feature type="signal peptide" evidence="1">
    <location>
        <begin position="1"/>
        <end position="21"/>
    </location>
</feature>
<accession>A0A5R9KS52</accession>
<keyword evidence="3" id="KW-1185">Reference proteome</keyword>
<protein>
    <recommendedName>
        <fullName evidence="4">WG repeat-containing protein</fullName>
    </recommendedName>
</protein>
<evidence type="ECO:0000313" key="2">
    <source>
        <dbReference type="EMBL" id="TLU98948.1"/>
    </source>
</evidence>
<evidence type="ECO:0000313" key="3">
    <source>
        <dbReference type="Proteomes" id="UP000306402"/>
    </source>
</evidence>
<dbReference type="EMBL" id="VCEJ01000005">
    <property type="protein sequence ID" value="TLU98948.1"/>
    <property type="molecule type" value="Genomic_DNA"/>
</dbReference>
<dbReference type="AlphaFoldDB" id="A0A5R9KS52"/>
<sequence length="185" mass="20837">MKNYILIFFITFTFLNCNAQAPENPVPIPEGYESCCGTKPVTFEGNGTRIYIPNVFTPNGDGINDIFMPSINSEVLALVNLTILTPNKDTLLWRGVTFVDAENLRENAWDGMRYDGSVYSGPFFYGMEVQSRDHHIYVIEGEACAIPCKKEMAVFKTKDGCFYPAQVGKDGELDKTRNNLEKECF</sequence>
<organism evidence="2 3">
    <name type="scientific">Dyadobacter luticola</name>
    <dbReference type="NCBI Taxonomy" id="1979387"/>
    <lineage>
        <taxon>Bacteria</taxon>
        <taxon>Pseudomonadati</taxon>
        <taxon>Bacteroidota</taxon>
        <taxon>Cytophagia</taxon>
        <taxon>Cytophagales</taxon>
        <taxon>Spirosomataceae</taxon>
        <taxon>Dyadobacter</taxon>
    </lineage>
</organism>
<name>A0A5R9KS52_9BACT</name>
<comment type="caution">
    <text evidence="2">The sequence shown here is derived from an EMBL/GenBank/DDBJ whole genome shotgun (WGS) entry which is preliminary data.</text>
</comment>
<evidence type="ECO:0008006" key="4">
    <source>
        <dbReference type="Google" id="ProtNLM"/>
    </source>
</evidence>
<dbReference type="Proteomes" id="UP000306402">
    <property type="component" value="Unassembled WGS sequence"/>
</dbReference>
<dbReference type="OrthoDB" id="1236981at2"/>
<feature type="chain" id="PRO_5024424990" description="WG repeat-containing protein" evidence="1">
    <location>
        <begin position="22"/>
        <end position="185"/>
    </location>
</feature>
<dbReference type="RefSeq" id="WP_138367238.1">
    <property type="nucleotide sequence ID" value="NZ_VCEJ01000005.1"/>
</dbReference>
<keyword evidence="1" id="KW-0732">Signal</keyword>
<evidence type="ECO:0000256" key="1">
    <source>
        <dbReference type="SAM" id="SignalP"/>
    </source>
</evidence>
<reference evidence="2 3" key="1">
    <citation type="submission" date="2019-05" db="EMBL/GenBank/DDBJ databases">
        <authorList>
            <person name="Qu J.-H."/>
        </authorList>
    </citation>
    <scope>NUCLEOTIDE SEQUENCE [LARGE SCALE GENOMIC DNA]</scope>
    <source>
        <strain evidence="2 3">T17</strain>
    </source>
</reference>
<gene>
    <name evidence="2" type="ORF">FEN17_20375</name>
</gene>